<accession>A0A1S9PIJ4</accession>
<reference evidence="1 2" key="1">
    <citation type="submission" date="2016-07" db="EMBL/GenBank/DDBJ databases">
        <title>Genomic analysis of zinc-resistant bacterium Mucilaginibacter pedocola TBZ30.</title>
        <authorList>
            <person name="Huang J."/>
            <person name="Tang J."/>
        </authorList>
    </citation>
    <scope>NUCLEOTIDE SEQUENCE [LARGE SCALE GENOMIC DNA]</scope>
    <source>
        <strain evidence="1 2">TBZ30</strain>
    </source>
</reference>
<dbReference type="Proteomes" id="UP000189739">
    <property type="component" value="Unassembled WGS sequence"/>
</dbReference>
<protein>
    <submittedName>
        <fullName evidence="1">Uncharacterized protein</fullName>
    </submittedName>
</protein>
<organism evidence="1 2">
    <name type="scientific">Mucilaginibacter pedocola</name>
    <dbReference type="NCBI Taxonomy" id="1792845"/>
    <lineage>
        <taxon>Bacteria</taxon>
        <taxon>Pseudomonadati</taxon>
        <taxon>Bacteroidota</taxon>
        <taxon>Sphingobacteriia</taxon>
        <taxon>Sphingobacteriales</taxon>
        <taxon>Sphingobacteriaceae</taxon>
        <taxon>Mucilaginibacter</taxon>
    </lineage>
</organism>
<gene>
    <name evidence="1" type="ORF">BC343_22620</name>
</gene>
<dbReference type="AlphaFoldDB" id="A0A1S9PIJ4"/>
<name>A0A1S9PIJ4_9SPHI</name>
<proteinExistence type="predicted"/>
<keyword evidence="2" id="KW-1185">Reference proteome</keyword>
<dbReference type="PROSITE" id="PS51257">
    <property type="entry name" value="PROKAR_LIPOPROTEIN"/>
    <property type="match status" value="1"/>
</dbReference>
<evidence type="ECO:0000313" key="2">
    <source>
        <dbReference type="Proteomes" id="UP000189739"/>
    </source>
</evidence>
<dbReference type="EMBL" id="MBTF01000004">
    <property type="protein sequence ID" value="OOQ60774.1"/>
    <property type="molecule type" value="Genomic_DNA"/>
</dbReference>
<evidence type="ECO:0000313" key="1">
    <source>
        <dbReference type="EMBL" id="OOQ60774.1"/>
    </source>
</evidence>
<comment type="caution">
    <text evidence="1">The sequence shown here is derived from an EMBL/GenBank/DDBJ whole genome shotgun (WGS) entry which is preliminary data.</text>
</comment>
<sequence length="321" mass="36561">MGKYYAIYRLNLMKHLFAAAIILCLLSSCARVMNERLTTVTIRTTKPSKIVVNKDTLSTRKNKVSIKTPRSAEPLTVVAISDNSSRTVTIPAKNSFAWYYNIVTNFGIGMLIDKNAPQRYTYPNIYIDPLDVMNDFYICGPTGHYGEFLLHLSLPHANQFVFKPDGEKLQSNGGFLGLSVGLDYYHTYSQFINLSASAVTDFVVPVPAPYDRFGGSYKTMSSMFVSLSNNHKIERFSFGYGLFYGQNKWRVNYLRDSSQTIDHSITKKHNVLGLVGTTYYQFGPSFNLGLIYRPSFIRFGTLQRFRYEHLISLDLAWKIKL</sequence>